<organism evidence="1 2">
    <name type="scientific">Iris pallida</name>
    <name type="common">Sweet iris</name>
    <dbReference type="NCBI Taxonomy" id="29817"/>
    <lineage>
        <taxon>Eukaryota</taxon>
        <taxon>Viridiplantae</taxon>
        <taxon>Streptophyta</taxon>
        <taxon>Embryophyta</taxon>
        <taxon>Tracheophyta</taxon>
        <taxon>Spermatophyta</taxon>
        <taxon>Magnoliopsida</taxon>
        <taxon>Liliopsida</taxon>
        <taxon>Asparagales</taxon>
        <taxon>Iridaceae</taxon>
        <taxon>Iridoideae</taxon>
        <taxon>Irideae</taxon>
        <taxon>Iris</taxon>
    </lineage>
</organism>
<evidence type="ECO:0000313" key="1">
    <source>
        <dbReference type="EMBL" id="KAJ6809678.1"/>
    </source>
</evidence>
<gene>
    <name evidence="1" type="ORF">M6B38_162660</name>
</gene>
<sequence length="111" mass="13042">MRAGRALGLTVNSCVLEDLTVSSVTWSWMRHDRYIGWREHFSCRMGFDCTSPITRKLRWRYGYEPLRLATVIFQRHALGHWCPSGDYTRSHYSQGSCDERFVRNCMFTLVG</sequence>
<reference evidence="1" key="2">
    <citation type="submission" date="2023-04" db="EMBL/GenBank/DDBJ databases">
        <authorList>
            <person name="Bruccoleri R.E."/>
            <person name="Oakeley E.J."/>
            <person name="Faust A.-M."/>
            <person name="Dessus-Babus S."/>
            <person name="Altorfer M."/>
            <person name="Burckhardt D."/>
            <person name="Oertli M."/>
            <person name="Naumann U."/>
            <person name="Petersen F."/>
            <person name="Wong J."/>
        </authorList>
    </citation>
    <scope>NUCLEOTIDE SEQUENCE</scope>
    <source>
        <strain evidence="1">GSM-AAB239-AS_SAM_17_03QT</strain>
        <tissue evidence="1">Leaf</tissue>
    </source>
</reference>
<dbReference type="Proteomes" id="UP001140949">
    <property type="component" value="Unassembled WGS sequence"/>
</dbReference>
<keyword evidence="2" id="KW-1185">Reference proteome</keyword>
<reference evidence="1" key="1">
    <citation type="journal article" date="2023" name="GigaByte">
        <title>Genome assembly of the bearded iris, Iris pallida Lam.</title>
        <authorList>
            <person name="Bruccoleri R.E."/>
            <person name="Oakeley E.J."/>
            <person name="Faust A.M.E."/>
            <person name="Altorfer M."/>
            <person name="Dessus-Babus S."/>
            <person name="Burckhardt D."/>
            <person name="Oertli M."/>
            <person name="Naumann U."/>
            <person name="Petersen F."/>
            <person name="Wong J."/>
        </authorList>
    </citation>
    <scope>NUCLEOTIDE SEQUENCE</scope>
    <source>
        <strain evidence="1">GSM-AAB239-AS_SAM_17_03QT</strain>
    </source>
</reference>
<protein>
    <submittedName>
        <fullName evidence="1">Uncharacterized protein</fullName>
    </submittedName>
</protein>
<accession>A0AAX6F0J9</accession>
<comment type="caution">
    <text evidence="1">The sequence shown here is derived from an EMBL/GenBank/DDBJ whole genome shotgun (WGS) entry which is preliminary data.</text>
</comment>
<proteinExistence type="predicted"/>
<evidence type="ECO:0000313" key="2">
    <source>
        <dbReference type="Proteomes" id="UP001140949"/>
    </source>
</evidence>
<dbReference type="EMBL" id="JANAVB010033015">
    <property type="protein sequence ID" value="KAJ6809678.1"/>
    <property type="molecule type" value="Genomic_DNA"/>
</dbReference>
<dbReference type="AlphaFoldDB" id="A0AAX6F0J9"/>
<name>A0AAX6F0J9_IRIPA</name>